<evidence type="ECO:0000256" key="1">
    <source>
        <dbReference type="ARBA" id="ARBA00004141"/>
    </source>
</evidence>
<protein>
    <submittedName>
        <fullName evidence="10">OPT oligopeptide transporter protein-domain-containing protein</fullName>
    </submittedName>
</protein>
<dbReference type="EMBL" id="MU790512">
    <property type="protein sequence ID" value="KAJ4001167.1"/>
    <property type="molecule type" value="Genomic_DNA"/>
</dbReference>
<feature type="transmembrane region" description="Helical" evidence="9">
    <location>
        <begin position="338"/>
        <end position="357"/>
    </location>
</feature>
<evidence type="ECO:0000313" key="10">
    <source>
        <dbReference type="EMBL" id="KAJ4001167.1"/>
    </source>
</evidence>
<keyword evidence="6" id="KW-0653">Protein transport</keyword>
<accession>A0ABQ8QR95</accession>
<dbReference type="Proteomes" id="UP001163828">
    <property type="component" value="Unassembled WGS sequence"/>
</dbReference>
<dbReference type="InterPro" id="IPR004648">
    <property type="entry name" value="Oligpept_transpt"/>
</dbReference>
<keyword evidence="3" id="KW-0813">Transport</keyword>
<keyword evidence="7 9" id="KW-1133">Transmembrane helix</keyword>
<feature type="transmembrane region" description="Helical" evidence="9">
    <location>
        <begin position="259"/>
        <end position="290"/>
    </location>
</feature>
<evidence type="ECO:0000313" key="11">
    <source>
        <dbReference type="Proteomes" id="UP001163828"/>
    </source>
</evidence>
<feature type="transmembrane region" description="Helical" evidence="9">
    <location>
        <begin position="472"/>
        <end position="491"/>
    </location>
</feature>
<feature type="transmembrane region" description="Helical" evidence="9">
    <location>
        <begin position="97"/>
        <end position="120"/>
    </location>
</feature>
<evidence type="ECO:0000256" key="3">
    <source>
        <dbReference type="ARBA" id="ARBA00022448"/>
    </source>
</evidence>
<dbReference type="Pfam" id="PF03169">
    <property type="entry name" value="OPT"/>
    <property type="match status" value="1"/>
</dbReference>
<evidence type="ECO:0000256" key="4">
    <source>
        <dbReference type="ARBA" id="ARBA00022692"/>
    </source>
</evidence>
<dbReference type="PANTHER" id="PTHR22601">
    <property type="entry name" value="ISP4 LIKE PROTEIN"/>
    <property type="match status" value="1"/>
</dbReference>
<reference evidence="10" key="1">
    <citation type="submission" date="2022-08" db="EMBL/GenBank/DDBJ databases">
        <authorList>
            <consortium name="DOE Joint Genome Institute"/>
            <person name="Min B."/>
            <person name="Riley R."/>
            <person name="Sierra-Patev S."/>
            <person name="Naranjo-Ortiz M."/>
            <person name="Looney B."/>
            <person name="Konkel Z."/>
            <person name="Slot J.C."/>
            <person name="Sakamoto Y."/>
            <person name="Steenwyk J.L."/>
            <person name="Rokas A."/>
            <person name="Carro J."/>
            <person name="Camarero S."/>
            <person name="Ferreira P."/>
            <person name="Molpeceres G."/>
            <person name="Ruiz-Duenas F.J."/>
            <person name="Serrano A."/>
            <person name="Henrissat B."/>
            <person name="Drula E."/>
            <person name="Hughes K.W."/>
            <person name="Mata J.L."/>
            <person name="Ishikawa N.K."/>
            <person name="Vargas-Isla R."/>
            <person name="Ushijima S."/>
            <person name="Smith C.A."/>
            <person name="Ahrendt S."/>
            <person name="Andreopoulos W."/>
            <person name="He G."/>
            <person name="Labutti K."/>
            <person name="Lipzen A."/>
            <person name="Ng V."/>
            <person name="Sandor L."/>
            <person name="Barry K."/>
            <person name="Martinez A.T."/>
            <person name="Xiao Y."/>
            <person name="Gibbons J.G."/>
            <person name="Terashima K."/>
            <person name="Hibbett D.S."/>
            <person name="Grigoriev I.V."/>
        </authorList>
    </citation>
    <scope>NUCLEOTIDE SEQUENCE</scope>
    <source>
        <strain evidence="10">TFB10827</strain>
    </source>
</reference>
<gene>
    <name evidence="10" type="ORF">F5050DRAFT_1803431</name>
</gene>
<feature type="transmembrane region" description="Helical" evidence="9">
    <location>
        <begin position="691"/>
        <end position="713"/>
    </location>
</feature>
<evidence type="ECO:0000256" key="6">
    <source>
        <dbReference type="ARBA" id="ARBA00022927"/>
    </source>
</evidence>
<evidence type="ECO:0000256" key="5">
    <source>
        <dbReference type="ARBA" id="ARBA00022856"/>
    </source>
</evidence>
<keyword evidence="4 9" id="KW-0812">Transmembrane</keyword>
<evidence type="ECO:0000256" key="2">
    <source>
        <dbReference type="ARBA" id="ARBA00008807"/>
    </source>
</evidence>
<comment type="similarity">
    <text evidence="2">Belongs to the oligopeptide OPT transporter family.</text>
</comment>
<feature type="transmembrane region" description="Helical" evidence="9">
    <location>
        <begin position="311"/>
        <end position="332"/>
    </location>
</feature>
<organism evidence="10 11">
    <name type="scientific">Lentinula boryana</name>
    <dbReference type="NCBI Taxonomy" id="40481"/>
    <lineage>
        <taxon>Eukaryota</taxon>
        <taxon>Fungi</taxon>
        <taxon>Dikarya</taxon>
        <taxon>Basidiomycota</taxon>
        <taxon>Agaricomycotina</taxon>
        <taxon>Agaricomycetes</taxon>
        <taxon>Agaricomycetidae</taxon>
        <taxon>Agaricales</taxon>
        <taxon>Marasmiineae</taxon>
        <taxon>Omphalotaceae</taxon>
        <taxon>Lentinula</taxon>
    </lineage>
</organism>
<dbReference type="InterPro" id="IPR004813">
    <property type="entry name" value="OPT"/>
</dbReference>
<keyword evidence="5" id="KW-0571">Peptide transport</keyword>
<comment type="subcellular location">
    <subcellularLocation>
        <location evidence="1">Membrane</location>
        <topology evidence="1">Multi-pass membrane protein</topology>
    </subcellularLocation>
</comment>
<keyword evidence="8 9" id="KW-0472">Membrane</keyword>
<feature type="transmembrane region" description="Helical" evidence="9">
    <location>
        <begin position="652"/>
        <end position="671"/>
    </location>
</feature>
<comment type="caution">
    <text evidence="10">The sequence shown here is derived from an EMBL/GenBank/DDBJ whole genome shotgun (WGS) entry which is preliminary data.</text>
</comment>
<keyword evidence="11" id="KW-1185">Reference proteome</keyword>
<name>A0ABQ8QR95_9AGAR</name>
<evidence type="ECO:0000256" key="7">
    <source>
        <dbReference type="ARBA" id="ARBA00022989"/>
    </source>
</evidence>
<proteinExistence type="inferred from homology"/>
<evidence type="ECO:0000256" key="9">
    <source>
        <dbReference type="SAM" id="Phobius"/>
    </source>
</evidence>
<sequence>MSSTQAVSVRQDSGLIDDIEKKDIQTPISNEKLDYVETVDSDSIDGRSEQLRLKEVEELEARLAAGTADDQEYLVHDAHDLVIKVLSTRDDYDLPVLTFRMLFLGLGFSAFGSVLAQLYYFKPQTLSVSQGFLLIILYFFGKAWEKTLPSHGLWWYLNPGPFNIKEHGAALIMASTASSSATAIQVISVQDLYYGNQLNPAVAIFTLLSSQLIGYSFAGLLIEALIYPSITFWPSSITPANMFQALHFDGGLSSKRTKIFWLVFAAIFCYEIIPQWIFPVLTGVSIFCLANNSSANFRNIFGGASNNEGMGLLAVCFDWNLIGSPCLYTPLWTQLNQNIGICLTYILMSAVYYGNIWQGKKFPFMSQAIFDINGLGVVFLRNQYNQTAILTNNKFDPAKFEKIGPAYFAASNALYFITANLAMGATLVHVILFYHDQLTPFIRTFNPWNKTVSVVHDEHYIVMKRYDKIPKWWFLCLLVVAYSISQATDYTGNSHFTWWQLTVILIISLVFTMAYCTTSAILGFAQFSTQLDGFYSMIASYMVPGDPIANMYAALYGSQPTVQGIMLLGDLKLGQYLKIPPKINFLVQVLGCVIGALLNYVMELSIVANQRAALLTIAGTRLWSGQNAQSFNSNAIAWGALGREMFSPGKTYYMVPVALALGALMPVPQYLLHRRFPTNKFLSNFNTGIVMQYSCFLSVGINTSVNTSSFLGIMSQWWMRTRHPRWFTKYNYIISGALDGGTQVISFILNLAVFGAAGVEVDFPQWWGNDFNLSADRCTPPA</sequence>
<feature type="transmembrane region" description="Helical" evidence="9">
    <location>
        <begin position="583"/>
        <end position="601"/>
    </location>
</feature>
<evidence type="ECO:0000256" key="8">
    <source>
        <dbReference type="ARBA" id="ARBA00023136"/>
    </source>
</evidence>
<feature type="transmembrane region" description="Helical" evidence="9">
    <location>
        <begin position="413"/>
        <end position="434"/>
    </location>
</feature>
<feature type="transmembrane region" description="Helical" evidence="9">
    <location>
        <begin position="503"/>
        <end position="527"/>
    </location>
</feature>
<dbReference type="NCBIfam" id="TIGR00728">
    <property type="entry name" value="OPT_sfam"/>
    <property type="match status" value="1"/>
</dbReference>